<dbReference type="Proteomes" id="UP000034235">
    <property type="component" value="Unassembled WGS sequence"/>
</dbReference>
<sequence>MRESKAYISFLKNNLFLILAPGLLIGLISFYAESWKPVIYSQNILFEVAQKDFDPSNLIVISDNAVGLVRAANVQKTLVADQSIEAGAVRIAPGLIRLDVSGTGREILLPSLENIREYVKEYYKDKGILIEQRGEIINGVKSPNVYLGFATGFLFGICIGLIFSLIRVYLRLY</sequence>
<protein>
    <recommendedName>
        <fullName evidence="4">Polysaccharide chain length determinant N-terminal domain-containing protein</fullName>
    </recommendedName>
</protein>
<proteinExistence type="predicted"/>
<organism evidence="2 3">
    <name type="scientific">Candidatus Daviesbacteria bacterium GW2011_GWA2_38_24</name>
    <dbReference type="NCBI Taxonomy" id="1618422"/>
    <lineage>
        <taxon>Bacteria</taxon>
        <taxon>Candidatus Daviesiibacteriota</taxon>
    </lineage>
</organism>
<comment type="caution">
    <text evidence="2">The sequence shown here is derived from an EMBL/GenBank/DDBJ whole genome shotgun (WGS) entry which is preliminary data.</text>
</comment>
<keyword evidence="1" id="KW-0812">Transmembrane</keyword>
<dbReference type="EMBL" id="LBUP01000002">
    <property type="protein sequence ID" value="KKQ66918.1"/>
    <property type="molecule type" value="Genomic_DNA"/>
</dbReference>
<accession>A0A0G0JGT6</accession>
<gene>
    <name evidence="2" type="ORF">US86_C0002G0035</name>
</gene>
<keyword evidence="1" id="KW-0472">Membrane</keyword>
<evidence type="ECO:0008006" key="4">
    <source>
        <dbReference type="Google" id="ProtNLM"/>
    </source>
</evidence>
<keyword evidence="1" id="KW-1133">Transmembrane helix</keyword>
<reference evidence="2 3" key="1">
    <citation type="journal article" date="2015" name="Nature">
        <title>rRNA introns, odd ribosomes, and small enigmatic genomes across a large radiation of phyla.</title>
        <authorList>
            <person name="Brown C.T."/>
            <person name="Hug L.A."/>
            <person name="Thomas B.C."/>
            <person name="Sharon I."/>
            <person name="Castelle C.J."/>
            <person name="Singh A."/>
            <person name="Wilkins M.J."/>
            <person name="Williams K.H."/>
            <person name="Banfield J.F."/>
        </authorList>
    </citation>
    <scope>NUCLEOTIDE SEQUENCE [LARGE SCALE GENOMIC DNA]</scope>
</reference>
<name>A0A0G0JGT6_9BACT</name>
<feature type="transmembrane region" description="Helical" evidence="1">
    <location>
        <begin position="145"/>
        <end position="170"/>
    </location>
</feature>
<evidence type="ECO:0000313" key="2">
    <source>
        <dbReference type="EMBL" id="KKQ66918.1"/>
    </source>
</evidence>
<dbReference type="AlphaFoldDB" id="A0A0G0JGT6"/>
<evidence type="ECO:0000256" key="1">
    <source>
        <dbReference type="SAM" id="Phobius"/>
    </source>
</evidence>
<evidence type="ECO:0000313" key="3">
    <source>
        <dbReference type="Proteomes" id="UP000034235"/>
    </source>
</evidence>